<dbReference type="VEuPathDB" id="VectorBase:SSCA006192"/>
<dbReference type="AlphaFoldDB" id="A0A132ACN1"/>
<name>A0A132ACN1_SARSC</name>
<dbReference type="EMBL" id="JXLN01012673">
    <property type="protein sequence ID" value="KPM08754.1"/>
    <property type="molecule type" value="Genomic_DNA"/>
</dbReference>
<evidence type="ECO:0000313" key="1">
    <source>
        <dbReference type="EMBL" id="KPM08754.1"/>
    </source>
</evidence>
<reference evidence="1 2" key="1">
    <citation type="journal article" date="2015" name="Parasit. Vectors">
        <title>Draft genome of the scabies mite.</title>
        <authorList>
            <person name="Rider S.D.Jr."/>
            <person name="Morgan M.S."/>
            <person name="Arlian L.G."/>
        </authorList>
    </citation>
    <scope>NUCLEOTIDE SEQUENCE [LARGE SCALE GENOMIC DNA]</scope>
    <source>
        <strain evidence="1">Arlian Lab</strain>
    </source>
</reference>
<accession>A0A132ACN1</accession>
<organism evidence="1 2">
    <name type="scientific">Sarcoptes scabiei</name>
    <name type="common">Itch mite</name>
    <name type="synonym">Acarus scabiei</name>
    <dbReference type="NCBI Taxonomy" id="52283"/>
    <lineage>
        <taxon>Eukaryota</taxon>
        <taxon>Metazoa</taxon>
        <taxon>Ecdysozoa</taxon>
        <taxon>Arthropoda</taxon>
        <taxon>Chelicerata</taxon>
        <taxon>Arachnida</taxon>
        <taxon>Acari</taxon>
        <taxon>Acariformes</taxon>
        <taxon>Sarcoptiformes</taxon>
        <taxon>Astigmata</taxon>
        <taxon>Psoroptidia</taxon>
        <taxon>Sarcoptoidea</taxon>
        <taxon>Sarcoptidae</taxon>
        <taxon>Sarcoptinae</taxon>
        <taxon>Sarcoptes</taxon>
    </lineage>
</organism>
<comment type="caution">
    <text evidence="1">The sequence shown here is derived from an EMBL/GenBank/DDBJ whole genome shotgun (WGS) entry which is preliminary data.</text>
</comment>
<evidence type="ECO:0000313" key="2">
    <source>
        <dbReference type="Proteomes" id="UP000616769"/>
    </source>
</evidence>
<proteinExistence type="predicted"/>
<dbReference type="OrthoDB" id="10033309at2759"/>
<protein>
    <submittedName>
        <fullName evidence="1">Uncharacterized protein</fullName>
    </submittedName>
</protein>
<gene>
    <name evidence="1" type="ORF">QR98_0072780</name>
</gene>
<sequence>MASRTTLLLSLVFVLVYLLSWCWMAYAIRATNTPQDISLKTILLLAIFSAVDIAASAGFVMVRVIMVSSAKLDDQSIATLSFS</sequence>
<dbReference type="Proteomes" id="UP000616769">
    <property type="component" value="Unassembled WGS sequence"/>
</dbReference>